<evidence type="ECO:0000259" key="9">
    <source>
        <dbReference type="Pfam" id="PF02878"/>
    </source>
</evidence>
<evidence type="ECO:0000256" key="4">
    <source>
        <dbReference type="ARBA" id="ARBA00022723"/>
    </source>
</evidence>
<dbReference type="SUPFAM" id="SSF53738">
    <property type="entry name" value="Phosphoglucomutase, first 3 domains"/>
    <property type="match status" value="3"/>
</dbReference>
<evidence type="ECO:0000256" key="7">
    <source>
        <dbReference type="RuleBase" id="RU004326"/>
    </source>
</evidence>
<dbReference type="Pfam" id="PF00408">
    <property type="entry name" value="PGM_PMM_IV"/>
    <property type="match status" value="1"/>
</dbReference>
<dbReference type="Gene3D" id="3.30.310.50">
    <property type="entry name" value="Alpha-D-phosphohexomutase, C-terminal domain"/>
    <property type="match status" value="1"/>
</dbReference>
<feature type="domain" description="Alpha-D-phosphohexomutase alpha/beta/alpha" evidence="9">
    <location>
        <begin position="6"/>
        <end position="137"/>
    </location>
</feature>
<dbReference type="InterPro" id="IPR005845">
    <property type="entry name" value="A-D-PHexomutase_a/b/a-II"/>
</dbReference>
<dbReference type="AlphaFoldDB" id="A0A2M6WTN1"/>
<dbReference type="PANTHER" id="PTHR43771:SF1">
    <property type="entry name" value="PHOSPHOMANNOMUTASE"/>
    <property type="match status" value="1"/>
</dbReference>
<dbReference type="Pfam" id="PF02879">
    <property type="entry name" value="PGM_PMM_II"/>
    <property type="match status" value="1"/>
</dbReference>
<dbReference type="Pfam" id="PF02878">
    <property type="entry name" value="PGM_PMM_I"/>
    <property type="match status" value="1"/>
</dbReference>
<proteinExistence type="inferred from homology"/>
<feature type="domain" description="Alpha-D-phosphohexomutase alpha/beta/alpha" evidence="10">
    <location>
        <begin position="164"/>
        <end position="259"/>
    </location>
</feature>
<comment type="caution">
    <text evidence="12">The sequence shown here is derived from an EMBL/GenBank/DDBJ whole genome shotgun (WGS) entry which is preliminary data.</text>
</comment>
<evidence type="ECO:0000259" key="11">
    <source>
        <dbReference type="Pfam" id="PF02880"/>
    </source>
</evidence>
<dbReference type="InterPro" id="IPR016055">
    <property type="entry name" value="A-D-PHexomutase_a/b/a-I/II/III"/>
</dbReference>
<keyword evidence="6" id="KW-0413">Isomerase</keyword>
<evidence type="ECO:0000259" key="10">
    <source>
        <dbReference type="Pfam" id="PF02879"/>
    </source>
</evidence>
<dbReference type="EMBL" id="PFAM01000013">
    <property type="protein sequence ID" value="PIT96148.1"/>
    <property type="molecule type" value="Genomic_DNA"/>
</dbReference>
<evidence type="ECO:0000256" key="1">
    <source>
        <dbReference type="ARBA" id="ARBA00001946"/>
    </source>
</evidence>
<dbReference type="InterPro" id="IPR005846">
    <property type="entry name" value="A-D-PHexomutase_a/b/a-III"/>
</dbReference>
<dbReference type="Pfam" id="PF02880">
    <property type="entry name" value="PGM_PMM_III"/>
    <property type="match status" value="1"/>
</dbReference>
<dbReference type="InterPro" id="IPR005844">
    <property type="entry name" value="A-D-PHexomutase_a/b/a-I"/>
</dbReference>
<dbReference type="InterPro" id="IPR016066">
    <property type="entry name" value="A-D-PHexomutase_CS"/>
</dbReference>
<gene>
    <name evidence="12" type="primary">manB</name>
    <name evidence="12" type="ORF">COT94_02740</name>
</gene>
<dbReference type="InterPro" id="IPR005841">
    <property type="entry name" value="Alpha-D-phosphohexomutase_SF"/>
</dbReference>
<evidence type="ECO:0000256" key="3">
    <source>
        <dbReference type="ARBA" id="ARBA00022553"/>
    </source>
</evidence>
<feature type="domain" description="Alpha-D-phosphohexomutase alpha/beta/alpha" evidence="11">
    <location>
        <begin position="269"/>
        <end position="374"/>
    </location>
</feature>
<dbReference type="InterPro" id="IPR036900">
    <property type="entry name" value="A-D-PHexomutase_C_sf"/>
</dbReference>
<comment type="similarity">
    <text evidence="2 7">Belongs to the phosphohexose mutase family.</text>
</comment>
<sequence length="454" mass="50298">MTTNPKVFKTYDIRGVYKEEFDEELAYRLGLAFVKMRSDELGRGDLKLVVARDMRLSSPTLHAEVVRGITDAGATVIDIGLASTPTFYFAVANYEYDGGIQISASHNPKEYNGFKLVRERALPIGAGTGMEEIQTLVMTAELSVAKIKGTVETEEEVLHDQVAHDLASISVIDLKPFKIVIDPANAMGAQYFEELFIHLPGELIKMNWELDGTFPAHQADPLQPENMLALCEKVKEEGADLGIATDGDGDRIFFVDNLGVAVEPGIVRAVLAKIFLEERPGSKIAYDIRPGRITPETIIKHGGTPIVTHVGHSLIKAQAVQEGAFFAGESSGHFFLNMEEGCYEVPMIVALKVMLELSKADRSFAEYLAPYKKYFNSGEINSKVENVLAKLSEIKETYKNGKINELDGVTVEFPDFWFNVRASNTEAWLRLNLEAVSEEVMLAKRDEVLKLINS</sequence>
<keyword evidence="4 7" id="KW-0479">Metal-binding</keyword>
<evidence type="ECO:0000256" key="5">
    <source>
        <dbReference type="ARBA" id="ARBA00022842"/>
    </source>
</evidence>
<evidence type="ECO:0000313" key="13">
    <source>
        <dbReference type="Proteomes" id="UP000228533"/>
    </source>
</evidence>
<dbReference type="CDD" id="cd03089">
    <property type="entry name" value="PMM_PGM"/>
    <property type="match status" value="1"/>
</dbReference>
<dbReference type="SUPFAM" id="SSF55957">
    <property type="entry name" value="Phosphoglucomutase, C-terminal domain"/>
    <property type="match status" value="1"/>
</dbReference>
<protein>
    <submittedName>
        <fullName evidence="12">Phosphomannomutase/phosphoglucomutase</fullName>
    </submittedName>
</protein>
<dbReference type="PRINTS" id="PR00509">
    <property type="entry name" value="PGMPMM"/>
</dbReference>
<organism evidence="12 13">
    <name type="scientific">Candidatus Falkowbacteria bacterium CG10_big_fil_rev_8_21_14_0_10_37_14</name>
    <dbReference type="NCBI Taxonomy" id="1974561"/>
    <lineage>
        <taxon>Bacteria</taxon>
        <taxon>Candidatus Falkowiibacteriota</taxon>
    </lineage>
</organism>
<keyword evidence="5 7" id="KW-0460">Magnesium</keyword>
<evidence type="ECO:0000313" key="12">
    <source>
        <dbReference type="EMBL" id="PIT96148.1"/>
    </source>
</evidence>
<dbReference type="PANTHER" id="PTHR43771">
    <property type="entry name" value="PHOSPHOMANNOMUTASE"/>
    <property type="match status" value="1"/>
</dbReference>
<evidence type="ECO:0000256" key="6">
    <source>
        <dbReference type="ARBA" id="ARBA00023235"/>
    </source>
</evidence>
<keyword evidence="3" id="KW-0597">Phosphoprotein</keyword>
<accession>A0A2M6WTN1</accession>
<dbReference type="InterPro" id="IPR005843">
    <property type="entry name" value="A-D-PHexomutase_C"/>
</dbReference>
<comment type="cofactor">
    <cofactor evidence="1">
        <name>Mg(2+)</name>
        <dbReference type="ChEBI" id="CHEBI:18420"/>
    </cofactor>
</comment>
<dbReference type="Gene3D" id="3.40.120.10">
    <property type="entry name" value="Alpha-D-Glucose-1,6-Bisphosphate, subunit A, domain 3"/>
    <property type="match status" value="3"/>
</dbReference>
<feature type="domain" description="Alpha-D-phosphohexomutase C-terminal" evidence="8">
    <location>
        <begin position="379"/>
        <end position="449"/>
    </location>
</feature>
<dbReference type="PROSITE" id="PS00710">
    <property type="entry name" value="PGM_PMM"/>
    <property type="match status" value="1"/>
</dbReference>
<evidence type="ECO:0000259" key="8">
    <source>
        <dbReference type="Pfam" id="PF00408"/>
    </source>
</evidence>
<dbReference type="GO" id="GO:0000287">
    <property type="term" value="F:magnesium ion binding"/>
    <property type="evidence" value="ECO:0007669"/>
    <property type="project" value="InterPro"/>
</dbReference>
<dbReference type="GO" id="GO:0005975">
    <property type="term" value="P:carbohydrate metabolic process"/>
    <property type="evidence" value="ECO:0007669"/>
    <property type="project" value="InterPro"/>
</dbReference>
<dbReference type="GO" id="GO:0016868">
    <property type="term" value="F:intramolecular phosphotransferase activity"/>
    <property type="evidence" value="ECO:0007669"/>
    <property type="project" value="InterPro"/>
</dbReference>
<reference evidence="13" key="1">
    <citation type="submission" date="2017-09" db="EMBL/GenBank/DDBJ databases">
        <title>Depth-based differentiation of microbial function through sediment-hosted aquifers and enrichment of novel symbionts in the deep terrestrial subsurface.</title>
        <authorList>
            <person name="Probst A.J."/>
            <person name="Ladd B."/>
            <person name="Jarett J.K."/>
            <person name="Geller-Mcgrath D.E."/>
            <person name="Sieber C.M.K."/>
            <person name="Emerson J.B."/>
            <person name="Anantharaman K."/>
            <person name="Thomas B.C."/>
            <person name="Malmstrom R."/>
            <person name="Stieglmeier M."/>
            <person name="Klingl A."/>
            <person name="Woyke T."/>
            <person name="Ryan C.M."/>
            <person name="Banfield J.F."/>
        </authorList>
    </citation>
    <scope>NUCLEOTIDE SEQUENCE [LARGE SCALE GENOMIC DNA]</scope>
</reference>
<name>A0A2M6WTN1_9BACT</name>
<dbReference type="Proteomes" id="UP000228533">
    <property type="component" value="Unassembled WGS sequence"/>
</dbReference>
<evidence type="ECO:0000256" key="2">
    <source>
        <dbReference type="ARBA" id="ARBA00010231"/>
    </source>
</evidence>